<evidence type="ECO:0000256" key="1">
    <source>
        <dbReference type="SAM" id="MobiDB-lite"/>
    </source>
</evidence>
<protein>
    <submittedName>
        <fullName evidence="2">Uncharacterized protein</fullName>
    </submittedName>
</protein>
<organism evidence="2 3">
    <name type="scientific">Apiospora rasikravindrae</name>
    <dbReference type="NCBI Taxonomy" id="990691"/>
    <lineage>
        <taxon>Eukaryota</taxon>
        <taxon>Fungi</taxon>
        <taxon>Dikarya</taxon>
        <taxon>Ascomycota</taxon>
        <taxon>Pezizomycotina</taxon>
        <taxon>Sordariomycetes</taxon>
        <taxon>Xylariomycetidae</taxon>
        <taxon>Amphisphaeriales</taxon>
        <taxon>Apiosporaceae</taxon>
        <taxon>Apiospora</taxon>
    </lineage>
</organism>
<feature type="compositionally biased region" description="Basic and acidic residues" evidence="1">
    <location>
        <begin position="19"/>
        <end position="28"/>
    </location>
</feature>
<dbReference type="Proteomes" id="UP001444661">
    <property type="component" value="Unassembled WGS sequence"/>
</dbReference>
<gene>
    <name evidence="2" type="ORF">PG993_000528</name>
</gene>
<feature type="compositionally biased region" description="Basic and acidic residues" evidence="1">
    <location>
        <begin position="84"/>
        <end position="94"/>
    </location>
</feature>
<feature type="region of interest" description="Disordered" evidence="1">
    <location>
        <begin position="68"/>
        <end position="99"/>
    </location>
</feature>
<evidence type="ECO:0000313" key="3">
    <source>
        <dbReference type="Proteomes" id="UP001444661"/>
    </source>
</evidence>
<keyword evidence="3" id="KW-1185">Reference proteome</keyword>
<feature type="region of interest" description="Disordered" evidence="1">
    <location>
        <begin position="147"/>
        <end position="241"/>
    </location>
</feature>
<dbReference type="EMBL" id="JAQQWK010000001">
    <property type="protein sequence ID" value="KAK8055301.1"/>
    <property type="molecule type" value="Genomic_DNA"/>
</dbReference>
<comment type="caution">
    <text evidence="2">The sequence shown here is derived from an EMBL/GenBank/DDBJ whole genome shotgun (WGS) entry which is preliminary data.</text>
</comment>
<reference evidence="2 3" key="1">
    <citation type="submission" date="2023-01" db="EMBL/GenBank/DDBJ databases">
        <title>Analysis of 21 Apiospora genomes using comparative genomics revels a genus with tremendous synthesis potential of carbohydrate active enzymes and secondary metabolites.</title>
        <authorList>
            <person name="Sorensen T."/>
        </authorList>
    </citation>
    <scope>NUCLEOTIDE SEQUENCE [LARGE SCALE GENOMIC DNA]</scope>
    <source>
        <strain evidence="2 3">CBS 33761</strain>
    </source>
</reference>
<evidence type="ECO:0000313" key="2">
    <source>
        <dbReference type="EMBL" id="KAK8055301.1"/>
    </source>
</evidence>
<feature type="compositionally biased region" description="Polar residues" evidence="1">
    <location>
        <begin position="69"/>
        <end position="83"/>
    </location>
</feature>
<name>A0ABR1U8T3_9PEZI</name>
<feature type="region of interest" description="Disordered" evidence="1">
    <location>
        <begin position="19"/>
        <end position="53"/>
    </location>
</feature>
<accession>A0ABR1U8T3</accession>
<sequence length="407" mass="44782">MASQDRRTVWVDHWTIHQDGAELHEESPHANPEQDMENSSVPRYAGLTSAPGGLSAMNETALSLAVVEGSNSPRSGQDNYFTTKETRGLGHTDTSDNGQPAMKALVARRVIRGQLAESRWAPATKVKGSGIWRGPVKEFVKANDQGLTNAAPSNKTEHPKGNVYVPPHLRQKPTHGEQEAPESQLQHDVAPARSTQHMPGNEPRDESPMRPTSLHVSGPTHQEATETLAVPKSPRLTEQTDEISALNPSLQASLAIFGADPPQADPDRDPRGVVPIQTWTEQDWGMTRRPKKKAKSFDSESIARDSEVSGATSAPNWAPATRLTEWIVTWVKKTPDPAEAAVFKDRPRVYEDCDIDCETGKLLTPVEYPHTMLNPKDAYMIKKRLVATSESSITEVRKKKKAGRVQT</sequence>
<proteinExistence type="predicted"/>